<accession>A0A8C6UC35</accession>
<keyword evidence="2 8" id="KW-0812">Transmembrane</keyword>
<feature type="transmembrane region" description="Helical" evidence="8">
    <location>
        <begin position="81"/>
        <end position="99"/>
    </location>
</feature>
<feature type="transmembrane region" description="Helical" evidence="8">
    <location>
        <begin position="254"/>
        <end position="275"/>
    </location>
</feature>
<dbReference type="PRINTS" id="PR00237">
    <property type="entry name" value="GPCRRHODOPSN"/>
</dbReference>
<dbReference type="InterPro" id="IPR000276">
    <property type="entry name" value="GPCR_Rhodpsn"/>
</dbReference>
<reference evidence="10" key="2">
    <citation type="submission" date="2025-09" db="UniProtKB">
        <authorList>
            <consortium name="Ensembl"/>
        </authorList>
    </citation>
    <scope>IDENTIFICATION</scope>
</reference>
<dbReference type="InterPro" id="IPR050119">
    <property type="entry name" value="CCR1-9-like"/>
</dbReference>
<evidence type="ECO:0000256" key="5">
    <source>
        <dbReference type="ARBA" id="ARBA00023136"/>
    </source>
</evidence>
<feature type="transmembrane region" description="Helical" evidence="8">
    <location>
        <begin position="50"/>
        <end position="69"/>
    </location>
</feature>
<evidence type="ECO:0000313" key="11">
    <source>
        <dbReference type="Proteomes" id="UP000694523"/>
    </source>
</evidence>
<reference evidence="10" key="1">
    <citation type="submission" date="2025-08" db="UniProtKB">
        <authorList>
            <consortium name="Ensembl"/>
        </authorList>
    </citation>
    <scope>IDENTIFICATION</scope>
</reference>
<evidence type="ECO:0000256" key="7">
    <source>
        <dbReference type="ARBA" id="ARBA00023224"/>
    </source>
</evidence>
<keyword evidence="5 8" id="KW-0472">Membrane</keyword>
<dbReference type="PRINTS" id="PR00526">
    <property type="entry name" value="FMETLEUPHER"/>
</dbReference>
<dbReference type="Gene3D" id="1.20.1070.10">
    <property type="entry name" value="Rhodopsin 7-helix transmembrane proteins"/>
    <property type="match status" value="1"/>
</dbReference>
<feature type="transmembrane region" description="Helical" evidence="8">
    <location>
        <begin position="163"/>
        <end position="189"/>
    </location>
</feature>
<evidence type="ECO:0000313" key="10">
    <source>
        <dbReference type="Ensembl" id="ENSNMLP00000032925.1"/>
    </source>
</evidence>
<dbReference type="Pfam" id="PF00001">
    <property type="entry name" value="7tm_1"/>
    <property type="match status" value="1"/>
</dbReference>
<keyword evidence="6" id="KW-0675">Receptor</keyword>
<feature type="transmembrane region" description="Helical" evidence="8">
    <location>
        <begin position="119"/>
        <end position="142"/>
    </location>
</feature>
<dbReference type="Ensembl" id="ENSNMLT00000036651.1">
    <property type="protein sequence ID" value="ENSNMLP00000032925.1"/>
    <property type="gene ID" value="ENSNMLG00000020531.1"/>
</dbReference>
<sequence length="385" mass="43152">EQPSVRRVELSLLMLKARAAVETWRGGTTRARSGTAPQRRPSFEDTDGSSILRILISVVYSVVCAVGLLRQGRKKSNINTFILNLAVTDFQFVLTLPFWAVDTALDFSWPFGDAMCKIILSVTVMNMYASVFFLTAMSVTRYQSVSSAFKKTAGRRSRCVRRVCVVLWATASIATAPTAVFSTVTVVAGEKLCLLRFPEGYDWLALYHIQKILVAFVLPMLIVSANYVLLLRFVRHRSMHTANPRHRARVTRSVAIVVLSFFCCWMPNHAVTLWGVLVKFNAVRWDRSYYLVHTYVFPVTVCLAHTNSCLNPVLYCLMRPEIRKMLSGALNSNKGCATRSFTHGDTHGVVPRPLLDTDYTLSIIDRKGLSASKSAMRSPVIPAWN</sequence>
<keyword evidence="7" id="KW-0807">Transducer</keyword>
<dbReference type="GO" id="GO:0016493">
    <property type="term" value="F:C-C chemokine receptor activity"/>
    <property type="evidence" value="ECO:0007669"/>
    <property type="project" value="TreeGrafter"/>
</dbReference>
<feature type="transmembrane region" description="Helical" evidence="8">
    <location>
        <begin position="295"/>
        <end position="317"/>
    </location>
</feature>
<keyword evidence="11" id="KW-1185">Reference proteome</keyword>
<comment type="subcellular location">
    <subcellularLocation>
        <location evidence="1">Membrane</location>
    </subcellularLocation>
</comment>
<dbReference type="Proteomes" id="UP000694523">
    <property type="component" value="Unplaced"/>
</dbReference>
<evidence type="ECO:0000256" key="4">
    <source>
        <dbReference type="ARBA" id="ARBA00023040"/>
    </source>
</evidence>
<dbReference type="PROSITE" id="PS50262">
    <property type="entry name" value="G_PROTEIN_RECEP_F1_2"/>
    <property type="match status" value="1"/>
</dbReference>
<dbReference type="GO" id="GO:0006955">
    <property type="term" value="P:immune response"/>
    <property type="evidence" value="ECO:0007669"/>
    <property type="project" value="TreeGrafter"/>
</dbReference>
<dbReference type="PANTHER" id="PTHR10489">
    <property type="entry name" value="CELL ADHESION MOLECULE"/>
    <property type="match status" value="1"/>
</dbReference>
<dbReference type="PANTHER" id="PTHR10489:SF935">
    <property type="entry name" value="RELAXIN FAMILY PEPTIDE RECEPTOR 3.3A1-RELATED"/>
    <property type="match status" value="1"/>
</dbReference>
<dbReference type="AlphaFoldDB" id="A0A8C6UC35"/>
<protein>
    <recommendedName>
        <fullName evidence="9">G-protein coupled receptors family 1 profile domain-containing protein</fullName>
    </recommendedName>
</protein>
<name>A0A8C6UC35_9GOBI</name>
<dbReference type="GO" id="GO:0009897">
    <property type="term" value="C:external side of plasma membrane"/>
    <property type="evidence" value="ECO:0007669"/>
    <property type="project" value="TreeGrafter"/>
</dbReference>
<evidence type="ECO:0000256" key="6">
    <source>
        <dbReference type="ARBA" id="ARBA00023170"/>
    </source>
</evidence>
<dbReference type="SUPFAM" id="SSF81321">
    <property type="entry name" value="Family A G protein-coupled receptor-like"/>
    <property type="match status" value="1"/>
</dbReference>
<feature type="transmembrane region" description="Helical" evidence="8">
    <location>
        <begin position="209"/>
        <end position="234"/>
    </location>
</feature>
<evidence type="ECO:0000256" key="8">
    <source>
        <dbReference type="SAM" id="Phobius"/>
    </source>
</evidence>
<organism evidence="10 11">
    <name type="scientific">Neogobius melanostomus</name>
    <name type="common">round goby</name>
    <dbReference type="NCBI Taxonomy" id="47308"/>
    <lineage>
        <taxon>Eukaryota</taxon>
        <taxon>Metazoa</taxon>
        <taxon>Chordata</taxon>
        <taxon>Craniata</taxon>
        <taxon>Vertebrata</taxon>
        <taxon>Euteleostomi</taxon>
        <taxon>Actinopterygii</taxon>
        <taxon>Neopterygii</taxon>
        <taxon>Teleostei</taxon>
        <taxon>Neoteleostei</taxon>
        <taxon>Acanthomorphata</taxon>
        <taxon>Gobiaria</taxon>
        <taxon>Gobiiformes</taxon>
        <taxon>Gobioidei</taxon>
        <taxon>Gobiidae</taxon>
        <taxon>Benthophilinae</taxon>
        <taxon>Neogobiini</taxon>
        <taxon>Neogobius</taxon>
    </lineage>
</organism>
<dbReference type="GO" id="GO:0019957">
    <property type="term" value="F:C-C chemokine binding"/>
    <property type="evidence" value="ECO:0007669"/>
    <property type="project" value="TreeGrafter"/>
</dbReference>
<evidence type="ECO:0000256" key="3">
    <source>
        <dbReference type="ARBA" id="ARBA00022989"/>
    </source>
</evidence>
<evidence type="ECO:0000256" key="1">
    <source>
        <dbReference type="ARBA" id="ARBA00004370"/>
    </source>
</evidence>
<dbReference type="GO" id="GO:0007204">
    <property type="term" value="P:positive regulation of cytosolic calcium ion concentration"/>
    <property type="evidence" value="ECO:0007669"/>
    <property type="project" value="TreeGrafter"/>
</dbReference>
<proteinExistence type="predicted"/>
<keyword evidence="4" id="KW-0297">G-protein coupled receptor</keyword>
<dbReference type="GO" id="GO:0060326">
    <property type="term" value="P:cell chemotaxis"/>
    <property type="evidence" value="ECO:0007669"/>
    <property type="project" value="TreeGrafter"/>
</dbReference>
<evidence type="ECO:0000256" key="2">
    <source>
        <dbReference type="ARBA" id="ARBA00022692"/>
    </source>
</evidence>
<dbReference type="GO" id="GO:0019722">
    <property type="term" value="P:calcium-mediated signaling"/>
    <property type="evidence" value="ECO:0007669"/>
    <property type="project" value="TreeGrafter"/>
</dbReference>
<dbReference type="InterPro" id="IPR017452">
    <property type="entry name" value="GPCR_Rhodpsn_7TM"/>
</dbReference>
<evidence type="ECO:0000259" key="9">
    <source>
        <dbReference type="PROSITE" id="PS50262"/>
    </source>
</evidence>
<feature type="domain" description="G-protein coupled receptors family 1 profile" evidence="9">
    <location>
        <begin position="60"/>
        <end position="315"/>
    </location>
</feature>
<keyword evidence="3 8" id="KW-1133">Transmembrane helix</keyword>